<keyword evidence="1" id="KW-0732">Signal</keyword>
<reference evidence="3 4" key="1">
    <citation type="submission" date="2024-03" db="EMBL/GenBank/DDBJ databases">
        <authorList>
            <person name="Jo J.-H."/>
        </authorList>
    </citation>
    <scope>NUCLEOTIDE SEQUENCE [LARGE SCALE GENOMIC DNA]</scope>
    <source>
        <strain evidence="3 4">PS1R-30</strain>
    </source>
</reference>
<feature type="domain" description="CHRD" evidence="2">
    <location>
        <begin position="28"/>
        <end position="137"/>
    </location>
</feature>
<proteinExistence type="predicted"/>
<name>A0ABU8RZ40_9SPHN</name>
<evidence type="ECO:0000259" key="2">
    <source>
        <dbReference type="SMART" id="SM00754"/>
    </source>
</evidence>
<gene>
    <name evidence="3" type="ORF">WG901_16955</name>
</gene>
<dbReference type="Pfam" id="PF07452">
    <property type="entry name" value="CHRD"/>
    <property type="match status" value="1"/>
</dbReference>
<feature type="chain" id="PRO_5046159604" evidence="1">
    <location>
        <begin position="26"/>
        <end position="138"/>
    </location>
</feature>
<dbReference type="Proteomes" id="UP001361239">
    <property type="component" value="Unassembled WGS sequence"/>
</dbReference>
<evidence type="ECO:0000313" key="4">
    <source>
        <dbReference type="Proteomes" id="UP001361239"/>
    </source>
</evidence>
<feature type="signal peptide" evidence="1">
    <location>
        <begin position="1"/>
        <end position="25"/>
    </location>
</feature>
<sequence length="138" mass="13589">MKTRLLLAPMLIVAAAATPLAAAQAATVKLTAALTGAGADTDGTGAFAADVDAEAGDFCYTLTVAKIAKPTMAHVHTGAAGTNGPPVITVAVTGASDECVAVEPDVLKAIVANPAGYYVNVHTADFPGGAVRGQLATK</sequence>
<organism evidence="3 4">
    <name type="scientific">Novosphingobium anseongense</name>
    <dbReference type="NCBI Taxonomy" id="3133436"/>
    <lineage>
        <taxon>Bacteria</taxon>
        <taxon>Pseudomonadati</taxon>
        <taxon>Pseudomonadota</taxon>
        <taxon>Alphaproteobacteria</taxon>
        <taxon>Sphingomonadales</taxon>
        <taxon>Sphingomonadaceae</taxon>
        <taxon>Novosphingobium</taxon>
    </lineage>
</organism>
<dbReference type="RefSeq" id="WP_339588272.1">
    <property type="nucleotide sequence ID" value="NZ_JBBHJZ010000003.1"/>
</dbReference>
<comment type="caution">
    <text evidence="3">The sequence shown here is derived from an EMBL/GenBank/DDBJ whole genome shotgun (WGS) entry which is preliminary data.</text>
</comment>
<dbReference type="SMART" id="SM00754">
    <property type="entry name" value="CHRD"/>
    <property type="match status" value="1"/>
</dbReference>
<dbReference type="EMBL" id="JBBHJZ010000003">
    <property type="protein sequence ID" value="MEJ5978345.1"/>
    <property type="molecule type" value="Genomic_DNA"/>
</dbReference>
<protein>
    <submittedName>
        <fullName evidence="3">CHRD domain-containing protein</fullName>
    </submittedName>
</protein>
<accession>A0ABU8RZ40</accession>
<evidence type="ECO:0000313" key="3">
    <source>
        <dbReference type="EMBL" id="MEJ5978345.1"/>
    </source>
</evidence>
<dbReference type="InterPro" id="IPR010895">
    <property type="entry name" value="CHRD"/>
</dbReference>
<evidence type="ECO:0000256" key="1">
    <source>
        <dbReference type="SAM" id="SignalP"/>
    </source>
</evidence>
<keyword evidence="4" id="KW-1185">Reference proteome</keyword>